<sequence>MNCTRSGCAGVLELAGFPTWEKLCPVCRLLHNRDGSEMIPKPDTRKPTPEQIEYAREVVKGL</sequence>
<gene>
    <name evidence="1" type="ORF">LCGC14_0369710</name>
</gene>
<comment type="caution">
    <text evidence="1">The sequence shown here is derived from an EMBL/GenBank/DDBJ whole genome shotgun (WGS) entry which is preliminary data.</text>
</comment>
<accession>A0A0F9TNG5</accession>
<name>A0A0F9TNG5_9ZZZZ</name>
<evidence type="ECO:0000313" key="1">
    <source>
        <dbReference type="EMBL" id="KKN76462.1"/>
    </source>
</evidence>
<protein>
    <submittedName>
        <fullName evidence="1">Uncharacterized protein</fullName>
    </submittedName>
</protein>
<dbReference type="AlphaFoldDB" id="A0A0F9TNG5"/>
<dbReference type="EMBL" id="LAZR01000295">
    <property type="protein sequence ID" value="KKN76462.1"/>
    <property type="molecule type" value="Genomic_DNA"/>
</dbReference>
<proteinExistence type="predicted"/>
<reference evidence="1" key="1">
    <citation type="journal article" date="2015" name="Nature">
        <title>Complex archaea that bridge the gap between prokaryotes and eukaryotes.</title>
        <authorList>
            <person name="Spang A."/>
            <person name="Saw J.H."/>
            <person name="Jorgensen S.L."/>
            <person name="Zaremba-Niedzwiedzka K."/>
            <person name="Martijn J."/>
            <person name="Lind A.E."/>
            <person name="van Eijk R."/>
            <person name="Schleper C."/>
            <person name="Guy L."/>
            <person name="Ettema T.J."/>
        </authorList>
    </citation>
    <scope>NUCLEOTIDE SEQUENCE</scope>
</reference>
<organism evidence="1">
    <name type="scientific">marine sediment metagenome</name>
    <dbReference type="NCBI Taxonomy" id="412755"/>
    <lineage>
        <taxon>unclassified sequences</taxon>
        <taxon>metagenomes</taxon>
        <taxon>ecological metagenomes</taxon>
    </lineage>
</organism>